<dbReference type="Proteomes" id="UP000696280">
    <property type="component" value="Unassembled WGS sequence"/>
</dbReference>
<evidence type="ECO:0000313" key="2">
    <source>
        <dbReference type="EMBL" id="CAG8956706.1"/>
    </source>
</evidence>
<dbReference type="AlphaFoldDB" id="A0A9N9PRB0"/>
<evidence type="ECO:0000313" key="3">
    <source>
        <dbReference type="Proteomes" id="UP000696280"/>
    </source>
</evidence>
<keyword evidence="3" id="KW-1185">Reference proteome</keyword>
<dbReference type="EMBL" id="CAJVRL010000072">
    <property type="protein sequence ID" value="CAG8956706.1"/>
    <property type="molecule type" value="Genomic_DNA"/>
</dbReference>
<gene>
    <name evidence="2" type="ORF">HYFRA_00012250</name>
</gene>
<accession>A0A9N9PRB0</accession>
<name>A0A9N9PRB0_9HELO</name>
<proteinExistence type="predicted"/>
<evidence type="ECO:0000256" key="1">
    <source>
        <dbReference type="SAM" id="MobiDB-lite"/>
    </source>
</evidence>
<protein>
    <submittedName>
        <fullName evidence="2">Uncharacterized protein</fullName>
    </submittedName>
</protein>
<reference evidence="2" key="1">
    <citation type="submission" date="2021-07" db="EMBL/GenBank/DDBJ databases">
        <authorList>
            <person name="Durling M."/>
        </authorList>
    </citation>
    <scope>NUCLEOTIDE SEQUENCE</scope>
</reference>
<organism evidence="2 3">
    <name type="scientific">Hymenoscyphus fraxineus</name>
    <dbReference type="NCBI Taxonomy" id="746836"/>
    <lineage>
        <taxon>Eukaryota</taxon>
        <taxon>Fungi</taxon>
        <taxon>Dikarya</taxon>
        <taxon>Ascomycota</taxon>
        <taxon>Pezizomycotina</taxon>
        <taxon>Leotiomycetes</taxon>
        <taxon>Helotiales</taxon>
        <taxon>Helotiaceae</taxon>
        <taxon>Hymenoscyphus</taxon>
    </lineage>
</organism>
<feature type="region of interest" description="Disordered" evidence="1">
    <location>
        <begin position="199"/>
        <end position="224"/>
    </location>
</feature>
<sequence length="224" mass="25142">MVAKVAHFCSFAAGYKYENKEIQRIQAGVIPFESVETSSVETLEFTEEILSITDGMFRKAYSNTNEMSDEALDNLAKVEALLDLMEQFDTPNSHFYQQDYGFTSTKAIQDRLNELRSCLDAIKVHPDTRGANVSAQLGEAIGQASVDLIKLLVEAKENVSEEDSDCTGCPVCQEGVRERGVEDIYECPDDHEDFAFETEEDAHGYSNKSKYKDFSYNPTLQAPR</sequence>
<comment type="caution">
    <text evidence="2">The sequence shown here is derived from an EMBL/GenBank/DDBJ whole genome shotgun (WGS) entry which is preliminary data.</text>
</comment>